<evidence type="ECO:0000313" key="2">
    <source>
        <dbReference type="EMBL" id="CAI2169782.1"/>
    </source>
</evidence>
<keyword evidence="1" id="KW-0175">Coiled coil</keyword>
<evidence type="ECO:0000256" key="1">
    <source>
        <dbReference type="SAM" id="Coils"/>
    </source>
</evidence>
<evidence type="ECO:0000313" key="3">
    <source>
        <dbReference type="Proteomes" id="UP001153678"/>
    </source>
</evidence>
<proteinExistence type="predicted"/>
<dbReference type="Proteomes" id="UP001153678">
    <property type="component" value="Unassembled WGS sequence"/>
</dbReference>
<dbReference type="AlphaFoldDB" id="A0A9W4SHI9"/>
<dbReference type="OrthoDB" id="2374186at2759"/>
<protein>
    <submittedName>
        <fullName evidence="2">19345_t:CDS:1</fullName>
    </submittedName>
</protein>
<dbReference type="EMBL" id="CAMKVN010000623">
    <property type="protein sequence ID" value="CAI2169782.1"/>
    <property type="molecule type" value="Genomic_DNA"/>
</dbReference>
<accession>A0A9W4SHI9</accession>
<feature type="coiled-coil region" evidence="1">
    <location>
        <begin position="132"/>
        <end position="204"/>
    </location>
</feature>
<comment type="caution">
    <text evidence="2">The sequence shown here is derived from an EMBL/GenBank/DDBJ whole genome shotgun (WGS) entry which is preliminary data.</text>
</comment>
<gene>
    <name evidence="2" type="ORF">FWILDA_LOCUS4253</name>
</gene>
<sequence>MSQVIFDKLQPDQMTQTNLISFQDGTFEPSLSGFTLTVYSIHPTHGNLQGSLNLAKFTNLKKITFAYDFTLGKLEEIDISENTKLNMVVLAREKQLNQVIVTYTKIVIYQNGGARWTETSKLLKKQAVIPVFLIEDKKAEQQAEEIEELKQQIQEKDQQIENLEKHIEKTLTLEQFQDLNGIALPNSELDFENLKQEVKRLKLKDFIPYFKEQKDDFSQLVSNAKNKTKDSLETILDLFLQTQKQLCDKEKENDSFTQGQLQGQLTTCQTLLQTKLSKEELRKLSNQQRELLKLEQQWVSLQVNHEKTYVDEY</sequence>
<organism evidence="2 3">
    <name type="scientific">Funneliformis geosporum</name>
    <dbReference type="NCBI Taxonomy" id="1117311"/>
    <lineage>
        <taxon>Eukaryota</taxon>
        <taxon>Fungi</taxon>
        <taxon>Fungi incertae sedis</taxon>
        <taxon>Mucoromycota</taxon>
        <taxon>Glomeromycotina</taxon>
        <taxon>Glomeromycetes</taxon>
        <taxon>Glomerales</taxon>
        <taxon>Glomeraceae</taxon>
        <taxon>Funneliformis</taxon>
    </lineage>
</organism>
<keyword evidence="3" id="KW-1185">Reference proteome</keyword>
<name>A0A9W4SHI9_9GLOM</name>
<reference evidence="2" key="1">
    <citation type="submission" date="2022-08" db="EMBL/GenBank/DDBJ databases">
        <authorList>
            <person name="Kallberg Y."/>
            <person name="Tangrot J."/>
            <person name="Rosling A."/>
        </authorList>
    </citation>
    <scope>NUCLEOTIDE SEQUENCE</scope>
    <source>
        <strain evidence="2">Wild A</strain>
    </source>
</reference>